<evidence type="ECO:0000256" key="2">
    <source>
        <dbReference type="SAM" id="Phobius"/>
    </source>
</evidence>
<dbReference type="AlphaFoldDB" id="A0A6C0D5N0"/>
<name>A0A6C0D5N0_9ZZZZ</name>
<keyword evidence="1" id="KW-0443">Lipid metabolism</keyword>
<dbReference type="EMBL" id="MN739530">
    <property type="protein sequence ID" value="QHT11015.1"/>
    <property type="molecule type" value="Genomic_DNA"/>
</dbReference>
<proteinExistence type="predicted"/>
<feature type="domain" description="PNPLA" evidence="3">
    <location>
        <begin position="13"/>
        <end position="197"/>
    </location>
</feature>
<dbReference type="GO" id="GO:0006629">
    <property type="term" value="P:lipid metabolic process"/>
    <property type="evidence" value="ECO:0007669"/>
    <property type="project" value="UniProtKB-KW"/>
</dbReference>
<evidence type="ECO:0000256" key="1">
    <source>
        <dbReference type="ARBA" id="ARBA00023098"/>
    </source>
</evidence>
<feature type="transmembrane region" description="Helical" evidence="2">
    <location>
        <begin position="12"/>
        <end position="29"/>
    </location>
</feature>
<dbReference type="InterPro" id="IPR002641">
    <property type="entry name" value="PNPLA_dom"/>
</dbReference>
<sequence length="300" mass="34673">MEDLDKTKKIRHIVCSGGGITGFAFYGILREANKAGIWNLDDIETFYGTSVGSVLSVMLSLNYDWETMDDFLIKRPWNNVFSFNMYSVVEAMNRRGIFTIKNIEDTFLPLFNGKDISINITMKEFYELNKKEIHIFTTEINSMEIIDISYKTHPDWRLMDAVYASSALPFIFTPLLRDEYCFCDGGFLLNYPLRVCFEHGHDPDEIIGVNRTSTFNSETDGSLNTVPKNSITESSTLLDYIMVIFRKIMKMVLTQELLKIKHEYTVYSLPLSLYSMYHTSISIEERIRLVKMGSDIIIHP</sequence>
<dbReference type="PANTHER" id="PTHR46394:SF1">
    <property type="entry name" value="PNPLA DOMAIN-CONTAINING PROTEIN"/>
    <property type="match status" value="1"/>
</dbReference>
<accession>A0A6C0D5N0</accession>
<dbReference type="InterPro" id="IPR052580">
    <property type="entry name" value="Lipid_Hydrolase"/>
</dbReference>
<dbReference type="SUPFAM" id="SSF52151">
    <property type="entry name" value="FabD/lysophospholipase-like"/>
    <property type="match status" value="1"/>
</dbReference>
<keyword evidence="2" id="KW-0472">Membrane</keyword>
<dbReference type="Pfam" id="PF01734">
    <property type="entry name" value="Patatin"/>
    <property type="match status" value="1"/>
</dbReference>
<keyword evidence="2" id="KW-0812">Transmembrane</keyword>
<keyword evidence="2" id="KW-1133">Transmembrane helix</keyword>
<evidence type="ECO:0000259" key="3">
    <source>
        <dbReference type="PROSITE" id="PS51635"/>
    </source>
</evidence>
<dbReference type="Gene3D" id="3.40.1090.10">
    <property type="entry name" value="Cytosolic phospholipase A2 catalytic domain"/>
    <property type="match status" value="1"/>
</dbReference>
<organism evidence="4">
    <name type="scientific">viral metagenome</name>
    <dbReference type="NCBI Taxonomy" id="1070528"/>
    <lineage>
        <taxon>unclassified sequences</taxon>
        <taxon>metagenomes</taxon>
        <taxon>organismal metagenomes</taxon>
    </lineage>
</organism>
<evidence type="ECO:0000313" key="4">
    <source>
        <dbReference type="EMBL" id="QHT11015.1"/>
    </source>
</evidence>
<protein>
    <recommendedName>
        <fullName evidence="3">PNPLA domain-containing protein</fullName>
    </recommendedName>
</protein>
<reference evidence="4" key="1">
    <citation type="journal article" date="2020" name="Nature">
        <title>Giant virus diversity and host interactions through global metagenomics.</title>
        <authorList>
            <person name="Schulz F."/>
            <person name="Roux S."/>
            <person name="Paez-Espino D."/>
            <person name="Jungbluth S."/>
            <person name="Walsh D.A."/>
            <person name="Denef V.J."/>
            <person name="McMahon K.D."/>
            <person name="Konstantinidis K.T."/>
            <person name="Eloe-Fadrosh E.A."/>
            <person name="Kyrpides N.C."/>
            <person name="Woyke T."/>
        </authorList>
    </citation>
    <scope>NUCLEOTIDE SEQUENCE</scope>
    <source>
        <strain evidence="4">GVMAG-M-3300023174-111</strain>
    </source>
</reference>
<dbReference type="PANTHER" id="PTHR46394">
    <property type="entry name" value="ANNEXIN"/>
    <property type="match status" value="1"/>
</dbReference>
<dbReference type="PROSITE" id="PS51635">
    <property type="entry name" value="PNPLA"/>
    <property type="match status" value="1"/>
</dbReference>
<dbReference type="InterPro" id="IPR016035">
    <property type="entry name" value="Acyl_Trfase/lysoPLipase"/>
</dbReference>